<protein>
    <recommendedName>
        <fullName evidence="2">Xaa-Pro dipeptidyl-peptidase C-terminal domain-containing protein</fullName>
    </recommendedName>
</protein>
<dbReference type="GO" id="GO:0008239">
    <property type="term" value="F:dipeptidyl-peptidase activity"/>
    <property type="evidence" value="ECO:0007669"/>
    <property type="project" value="InterPro"/>
</dbReference>
<dbReference type="InterPro" id="IPR008979">
    <property type="entry name" value="Galactose-bd-like_sf"/>
</dbReference>
<comment type="caution">
    <text evidence="3">The sequence shown here is derived from an EMBL/GenBank/DDBJ whole genome shotgun (WGS) entry which is preliminary data.</text>
</comment>
<dbReference type="SMART" id="SM00939">
    <property type="entry name" value="PepX_C"/>
    <property type="match status" value="1"/>
</dbReference>
<accession>A0A7C5VXN2</accession>
<dbReference type="EMBL" id="DRWX01000260">
    <property type="protein sequence ID" value="HHM96657.1"/>
    <property type="molecule type" value="Genomic_DNA"/>
</dbReference>
<sequence>MACVRGMANSRDKSIRLFLDVERGLLTERQPSEVLTRWYLATSGGVDRRRQPLGRLVCDYRFNEPVELVGPMRLHLWVAALDSDDADLFVGIQKLDRDGQLVTFPHYAQYDDGPVALGWLRASHRALDPVRSTELQPFHRHEQEEKLRPGEPVAVDIEIWPSGTRFEAGETLRLIVQGRDIQEYSPGRVYARHEATVHRGRHLVLSGGPYDSYLVVPVVVGLNVSKQPDYGQSDRLSDGWASLQPLAALCGGYLPPYTGSGDERRGSQKLHCDAKSGNHSERASQDSSWHLLESSVGRRSVNGAATKSQRTRLTAYPSEVG</sequence>
<feature type="compositionally biased region" description="Basic and acidic residues" evidence="1">
    <location>
        <begin position="261"/>
        <end position="284"/>
    </location>
</feature>
<dbReference type="Gene3D" id="2.60.120.260">
    <property type="entry name" value="Galactose-binding domain-like"/>
    <property type="match status" value="1"/>
</dbReference>
<name>A0A7C5VXN2_THERO</name>
<gene>
    <name evidence="3" type="ORF">ENM21_05535</name>
</gene>
<evidence type="ECO:0000256" key="1">
    <source>
        <dbReference type="SAM" id="MobiDB-lite"/>
    </source>
</evidence>
<reference evidence="3" key="1">
    <citation type="journal article" date="2020" name="mSystems">
        <title>Genome- and Community-Level Interaction Insights into Carbon Utilization and Element Cycling Functions of Hydrothermarchaeota in Hydrothermal Sediment.</title>
        <authorList>
            <person name="Zhou Z."/>
            <person name="Liu Y."/>
            <person name="Xu W."/>
            <person name="Pan J."/>
            <person name="Luo Z.H."/>
            <person name="Li M."/>
        </authorList>
    </citation>
    <scope>NUCLEOTIDE SEQUENCE [LARGE SCALE GENOMIC DNA]</scope>
    <source>
        <strain evidence="3">SpSt-1065</strain>
    </source>
</reference>
<evidence type="ECO:0000259" key="2">
    <source>
        <dbReference type="SMART" id="SM00939"/>
    </source>
</evidence>
<dbReference type="Pfam" id="PF08530">
    <property type="entry name" value="PepX_C"/>
    <property type="match status" value="1"/>
</dbReference>
<proteinExistence type="predicted"/>
<organism evidence="3">
    <name type="scientific">Thermomicrobium roseum</name>
    <dbReference type="NCBI Taxonomy" id="500"/>
    <lineage>
        <taxon>Bacteria</taxon>
        <taxon>Pseudomonadati</taxon>
        <taxon>Thermomicrobiota</taxon>
        <taxon>Thermomicrobia</taxon>
        <taxon>Thermomicrobiales</taxon>
        <taxon>Thermomicrobiaceae</taxon>
        <taxon>Thermomicrobium</taxon>
    </lineage>
</organism>
<evidence type="ECO:0000313" key="3">
    <source>
        <dbReference type="EMBL" id="HHM96657.1"/>
    </source>
</evidence>
<feature type="domain" description="Xaa-Pro dipeptidyl-peptidase C-terminal" evidence="2">
    <location>
        <begin position="4"/>
        <end position="215"/>
    </location>
</feature>
<dbReference type="AlphaFoldDB" id="A0A7C5VXN2"/>
<dbReference type="SUPFAM" id="SSF49785">
    <property type="entry name" value="Galactose-binding domain-like"/>
    <property type="match status" value="1"/>
</dbReference>
<dbReference type="InterPro" id="IPR013736">
    <property type="entry name" value="Xaa-Pro_dipept_C"/>
</dbReference>
<feature type="compositionally biased region" description="Polar residues" evidence="1">
    <location>
        <begin position="303"/>
        <end position="312"/>
    </location>
</feature>
<feature type="region of interest" description="Disordered" evidence="1">
    <location>
        <begin position="260"/>
        <end position="321"/>
    </location>
</feature>